<dbReference type="SUPFAM" id="SSF51735">
    <property type="entry name" value="NAD(P)-binding Rossmann-fold domains"/>
    <property type="match status" value="1"/>
</dbReference>
<name>A0ABM6F8D4_9BURK</name>
<dbReference type="CDD" id="cd12164">
    <property type="entry name" value="GDH_like_2"/>
    <property type="match status" value="1"/>
</dbReference>
<keyword evidence="5" id="KW-1185">Reference proteome</keyword>
<reference evidence="4 5" key="1">
    <citation type="submission" date="2016-10" db="EMBL/GenBank/DDBJ databases">
        <title>Complete genome sequences of three Cupriavidus strains isolated from various Malaysian environments.</title>
        <authorList>
            <person name="Abdullah A.A.-A."/>
            <person name="Shafie N.A.H."/>
            <person name="Lau N.S."/>
        </authorList>
    </citation>
    <scope>NUCLEOTIDE SEQUENCE [LARGE SCALE GENOMIC DNA]</scope>
    <source>
        <strain evidence="4 5">USMAA1020</strain>
    </source>
</reference>
<dbReference type="InterPro" id="IPR006140">
    <property type="entry name" value="D-isomer_DH_NAD-bd"/>
</dbReference>
<keyword evidence="1" id="KW-0560">Oxidoreductase</keyword>
<dbReference type="Pfam" id="PF02826">
    <property type="entry name" value="2-Hacid_dh_C"/>
    <property type="match status" value="1"/>
</dbReference>
<keyword evidence="2" id="KW-0520">NAD</keyword>
<dbReference type="InterPro" id="IPR036291">
    <property type="entry name" value="NAD(P)-bd_dom_sf"/>
</dbReference>
<dbReference type="Proteomes" id="UP000177515">
    <property type="component" value="Chromosome 1"/>
</dbReference>
<feature type="domain" description="D-isomer specific 2-hydroxyacid dehydrogenase NAD-binding" evidence="3">
    <location>
        <begin position="92"/>
        <end position="264"/>
    </location>
</feature>
<evidence type="ECO:0000256" key="2">
    <source>
        <dbReference type="ARBA" id="ARBA00023027"/>
    </source>
</evidence>
<organism evidence="4 5">
    <name type="scientific">Cupriavidus malaysiensis</name>
    <dbReference type="NCBI Taxonomy" id="367825"/>
    <lineage>
        <taxon>Bacteria</taxon>
        <taxon>Pseudomonadati</taxon>
        <taxon>Pseudomonadota</taxon>
        <taxon>Betaproteobacteria</taxon>
        <taxon>Burkholderiales</taxon>
        <taxon>Burkholderiaceae</taxon>
        <taxon>Cupriavidus</taxon>
    </lineage>
</organism>
<protein>
    <submittedName>
        <fullName evidence="4">Glyoxylate/hydroxypyruvate reductase A</fullName>
    </submittedName>
</protein>
<evidence type="ECO:0000256" key="1">
    <source>
        <dbReference type="ARBA" id="ARBA00023002"/>
    </source>
</evidence>
<dbReference type="EMBL" id="CP017754">
    <property type="protein sequence ID" value="AOZ07891.1"/>
    <property type="molecule type" value="Genomic_DNA"/>
</dbReference>
<dbReference type="Gene3D" id="3.40.50.720">
    <property type="entry name" value="NAD(P)-binding Rossmann-like Domain"/>
    <property type="match status" value="2"/>
</dbReference>
<gene>
    <name evidence="4" type="ORF">BKK80_01955</name>
</gene>
<sequence length="299" mass="31599">MRYLAPAFEAACPGTELRYADALGAPERIDAAVCWYPPPGLLATLPRLRLVQSLAAGIDHLPAGEARRAPLLCRIVDPTMAGGMAAYVAWAVIHRQRAMDAYLASAAAGRWQEEPIVPPARHRVGIAGLGTLGEACARALLALGYAVRGWSRTPRPAAPAQVECFHGAAGLDAFLSGCDTLVCLLPLTEQTRGFLCAEVFARLPRGAHVVNVGRGAHLDEDALLAALATGQLGAATLDAFVQEPLPAGHPFWHHPRIVVTPHVATRTDAAVIARQTLDNLALARRGLRPPAAVDPAQGY</sequence>
<dbReference type="SUPFAM" id="SSF52283">
    <property type="entry name" value="Formate/glycerate dehydrogenase catalytic domain-like"/>
    <property type="match status" value="1"/>
</dbReference>
<dbReference type="PANTHER" id="PTHR43333">
    <property type="entry name" value="2-HACID_DH_C DOMAIN-CONTAINING PROTEIN"/>
    <property type="match status" value="1"/>
</dbReference>
<evidence type="ECO:0000259" key="3">
    <source>
        <dbReference type="Pfam" id="PF02826"/>
    </source>
</evidence>
<proteinExistence type="predicted"/>
<dbReference type="PANTHER" id="PTHR43333:SF1">
    <property type="entry name" value="D-ISOMER SPECIFIC 2-HYDROXYACID DEHYDROGENASE NAD-BINDING DOMAIN-CONTAINING PROTEIN"/>
    <property type="match status" value="1"/>
</dbReference>
<evidence type="ECO:0000313" key="4">
    <source>
        <dbReference type="EMBL" id="AOZ07891.1"/>
    </source>
</evidence>
<accession>A0ABM6F8D4</accession>
<evidence type="ECO:0000313" key="5">
    <source>
        <dbReference type="Proteomes" id="UP000177515"/>
    </source>
</evidence>